<comment type="cofactor">
    <cofactor evidence="1">
        <name>FAD</name>
        <dbReference type="ChEBI" id="CHEBI:57692"/>
    </cofactor>
</comment>
<dbReference type="PANTHER" id="PTHR46028">
    <property type="entry name" value="KYNURENINE 3-MONOOXYGENASE"/>
    <property type="match status" value="1"/>
</dbReference>
<reference evidence="8" key="1">
    <citation type="submission" date="2019-06" db="EMBL/GenBank/DDBJ databases">
        <authorList>
            <person name="Zheng W."/>
        </authorList>
    </citation>
    <scope>NUCLEOTIDE SEQUENCE</scope>
    <source>
        <strain evidence="8">QDHG01</strain>
    </source>
</reference>
<dbReference type="GO" id="GO:0004502">
    <property type="term" value="F:kynurenine 3-monooxygenase activity"/>
    <property type="evidence" value="ECO:0007669"/>
    <property type="project" value="TreeGrafter"/>
</dbReference>
<name>A0A8J8NR86_HALGN</name>
<evidence type="ECO:0000256" key="2">
    <source>
        <dbReference type="ARBA" id="ARBA00022630"/>
    </source>
</evidence>
<dbReference type="Proteomes" id="UP000785679">
    <property type="component" value="Unassembled WGS sequence"/>
</dbReference>
<evidence type="ECO:0000256" key="1">
    <source>
        <dbReference type="ARBA" id="ARBA00001974"/>
    </source>
</evidence>
<keyword evidence="2" id="KW-0285">Flavoprotein</keyword>
<dbReference type="OrthoDB" id="444383at2759"/>
<keyword evidence="5" id="KW-0560">Oxidoreductase</keyword>
<organism evidence="8 9">
    <name type="scientific">Halteria grandinella</name>
    <dbReference type="NCBI Taxonomy" id="5974"/>
    <lineage>
        <taxon>Eukaryota</taxon>
        <taxon>Sar</taxon>
        <taxon>Alveolata</taxon>
        <taxon>Ciliophora</taxon>
        <taxon>Intramacronucleata</taxon>
        <taxon>Spirotrichea</taxon>
        <taxon>Stichotrichia</taxon>
        <taxon>Sporadotrichida</taxon>
        <taxon>Halteriidae</taxon>
        <taxon>Halteria</taxon>
    </lineage>
</organism>
<dbReference type="GO" id="GO:0071949">
    <property type="term" value="F:FAD binding"/>
    <property type="evidence" value="ECO:0007669"/>
    <property type="project" value="InterPro"/>
</dbReference>
<dbReference type="Gene3D" id="3.50.50.60">
    <property type="entry name" value="FAD/NAD(P)-binding domain"/>
    <property type="match status" value="1"/>
</dbReference>
<dbReference type="EMBL" id="RRYP01009071">
    <property type="protein sequence ID" value="TNV79319.1"/>
    <property type="molecule type" value="Genomic_DNA"/>
</dbReference>
<sequence>MDLQESIDRIAIVGAGPVGLTLAIALAERGFGIDIYEPRYTDSEGAQLSNGRSINFTIMERGLKAFDIIGMRDQIIEIGVVLKQRTVHFPDDIMINPFGGNITSTVRREDLQRVLYKKAAEFSQIKLINARVTSVDIKKGEVAWSGQQETGVQAYLQVFGADGAHSTVRQSFQKYHWFELQQETLNLGYIEFLFPPELAKGNFEADTLHLWPRPNCYLFGLPNNDGSITINFFYPLTGPNSFEQIKSNEDFKNVFTQLFPNTLKCIPDLDSLWSGLKVSYLQDFQCFPFSHGRASLIGDAGHTIQPYQGQGVNLGLEDVSAIVELFDQHKDDWEKINQEYSLSRKQSARSAKLLTDLTLVEYTKELPDPSFKQVCRIIGYLLKNYSPVFCTHFQLIAFTHADYCEAEIRQNVERKIIQELVQRSDLNMILQKDVKNQEILKLLARYGLREEKK</sequence>
<dbReference type="GO" id="GO:0070189">
    <property type="term" value="P:kynurenine metabolic process"/>
    <property type="evidence" value="ECO:0007669"/>
    <property type="project" value="TreeGrafter"/>
</dbReference>
<protein>
    <recommendedName>
        <fullName evidence="7">FAD-binding domain-containing protein</fullName>
    </recommendedName>
</protein>
<keyword evidence="4" id="KW-0521">NADP</keyword>
<dbReference type="AlphaFoldDB" id="A0A8J8NR86"/>
<feature type="domain" description="FAD-binding" evidence="7">
    <location>
        <begin position="10"/>
        <end position="323"/>
    </location>
</feature>
<evidence type="ECO:0000313" key="8">
    <source>
        <dbReference type="EMBL" id="TNV79319.1"/>
    </source>
</evidence>
<evidence type="ECO:0000256" key="6">
    <source>
        <dbReference type="ARBA" id="ARBA00023033"/>
    </source>
</evidence>
<evidence type="ECO:0000256" key="3">
    <source>
        <dbReference type="ARBA" id="ARBA00022827"/>
    </source>
</evidence>
<proteinExistence type="predicted"/>
<dbReference type="InterPro" id="IPR036188">
    <property type="entry name" value="FAD/NAD-bd_sf"/>
</dbReference>
<comment type="caution">
    <text evidence="8">The sequence shown here is derived from an EMBL/GenBank/DDBJ whole genome shotgun (WGS) entry which is preliminary data.</text>
</comment>
<keyword evidence="9" id="KW-1185">Reference proteome</keyword>
<evidence type="ECO:0000256" key="5">
    <source>
        <dbReference type="ARBA" id="ARBA00023002"/>
    </source>
</evidence>
<dbReference type="PANTHER" id="PTHR46028:SF2">
    <property type="entry name" value="KYNURENINE 3-MONOOXYGENASE"/>
    <property type="match status" value="1"/>
</dbReference>
<evidence type="ECO:0000256" key="4">
    <source>
        <dbReference type="ARBA" id="ARBA00022857"/>
    </source>
</evidence>
<keyword evidence="3" id="KW-0274">FAD</keyword>
<dbReference type="Pfam" id="PF01494">
    <property type="entry name" value="FAD_binding_3"/>
    <property type="match status" value="1"/>
</dbReference>
<keyword evidence="6" id="KW-0503">Monooxygenase</keyword>
<gene>
    <name evidence="8" type="ORF">FGO68_gene12592</name>
</gene>
<evidence type="ECO:0000313" key="9">
    <source>
        <dbReference type="Proteomes" id="UP000785679"/>
    </source>
</evidence>
<dbReference type="InterPro" id="IPR002938">
    <property type="entry name" value="FAD-bd"/>
</dbReference>
<dbReference type="PRINTS" id="PR00420">
    <property type="entry name" value="RNGMNOXGNASE"/>
</dbReference>
<evidence type="ECO:0000259" key="7">
    <source>
        <dbReference type="Pfam" id="PF01494"/>
    </source>
</evidence>
<accession>A0A8J8NR86</accession>
<dbReference type="SUPFAM" id="SSF51905">
    <property type="entry name" value="FAD/NAD(P)-binding domain"/>
    <property type="match status" value="1"/>
</dbReference>